<dbReference type="Gene3D" id="1.10.579.10">
    <property type="entry name" value="DNA Cyclobutane Dipyrimidine Photolyase, subunit A, domain 3"/>
    <property type="match status" value="1"/>
</dbReference>
<keyword evidence="5 8" id="KW-0274">FAD</keyword>
<keyword evidence="6 10" id="KW-0157">Chromophore</keyword>
<dbReference type="InterPro" id="IPR014729">
    <property type="entry name" value="Rossmann-like_a/b/a_fold"/>
</dbReference>
<evidence type="ECO:0000313" key="12">
    <source>
        <dbReference type="EMBL" id="PYZ96874.1"/>
    </source>
</evidence>
<dbReference type="Gene3D" id="1.25.40.80">
    <property type="match status" value="1"/>
</dbReference>
<feature type="binding site" evidence="8">
    <location>
        <position position="236"/>
    </location>
    <ligand>
        <name>FAD</name>
        <dbReference type="ChEBI" id="CHEBI:57692"/>
    </ligand>
</feature>
<dbReference type="Proteomes" id="UP000248066">
    <property type="component" value="Unassembled WGS sequence"/>
</dbReference>
<organism evidence="12 13">
    <name type="scientific">Alteribacter lacisalsi</name>
    <dbReference type="NCBI Taxonomy" id="2045244"/>
    <lineage>
        <taxon>Bacteria</taxon>
        <taxon>Bacillati</taxon>
        <taxon>Bacillota</taxon>
        <taxon>Bacilli</taxon>
        <taxon>Bacillales</taxon>
        <taxon>Bacillaceae</taxon>
        <taxon>Alteribacter</taxon>
    </lineage>
</organism>
<dbReference type="EMBL" id="PDOF01000002">
    <property type="protein sequence ID" value="PYZ96874.1"/>
    <property type="molecule type" value="Genomic_DNA"/>
</dbReference>
<dbReference type="PANTHER" id="PTHR11455:SF9">
    <property type="entry name" value="CRYPTOCHROME CIRCADIAN CLOCK 5 ISOFORM X1"/>
    <property type="match status" value="1"/>
</dbReference>
<feature type="domain" description="Photolyase/cryptochrome alpha/beta" evidence="11">
    <location>
        <begin position="12"/>
        <end position="143"/>
    </location>
</feature>
<dbReference type="GO" id="GO:0009416">
    <property type="term" value="P:response to light stimulus"/>
    <property type="evidence" value="ECO:0007669"/>
    <property type="project" value="TreeGrafter"/>
</dbReference>
<dbReference type="InterPro" id="IPR036134">
    <property type="entry name" value="Crypto/Photolyase_FAD-like_sf"/>
</dbReference>
<feature type="binding site" evidence="8">
    <location>
        <begin position="286"/>
        <end position="293"/>
    </location>
    <ligand>
        <name>FAD</name>
        <dbReference type="ChEBI" id="CHEBI:57692"/>
    </ligand>
</feature>
<feature type="site" description="Electron transfer via tryptophanyl radical" evidence="9">
    <location>
        <position position="370"/>
    </location>
</feature>
<dbReference type="AlphaFoldDB" id="A0A2W0H4W8"/>
<feature type="binding site" evidence="8">
    <location>
        <begin position="248"/>
        <end position="252"/>
    </location>
    <ligand>
        <name>FAD</name>
        <dbReference type="ChEBI" id="CHEBI:57692"/>
    </ligand>
</feature>
<keyword evidence="13" id="KW-1185">Reference proteome</keyword>
<evidence type="ECO:0000256" key="1">
    <source>
        <dbReference type="ARBA" id="ARBA00001932"/>
    </source>
</evidence>
<dbReference type="RefSeq" id="WP_110520814.1">
    <property type="nucleotide sequence ID" value="NZ_PDOF01000002.1"/>
</dbReference>
<evidence type="ECO:0000256" key="3">
    <source>
        <dbReference type="ARBA" id="ARBA00014046"/>
    </source>
</evidence>
<dbReference type="InterPro" id="IPR005101">
    <property type="entry name" value="Cryptochr/Photolyase_FAD-bd"/>
</dbReference>
<keyword evidence="4 8" id="KW-0285">Flavoprotein</keyword>
<dbReference type="InterPro" id="IPR006050">
    <property type="entry name" value="DNA_photolyase_N"/>
</dbReference>
<sequence length="485" mass="57101">MTKQNNKQKAPERFAVWFRSDFRLKDQAALYHAIETVKHKDGEWFAFFHLDPAFTDEIDTHHDYFFQTLNHFRDSCSGKGIHLHIVYGELTDTLERIRDHVSGWSTVYFNRDDAGRNSVRDQKAREWFDEHSIEYFDYEDAHIHAPEEIKKQDGSHYKVFTPYSKAWGKKHKPDMYNIDEDALAEYQADLQPIHKQSETFFEEDLLDRCSMNWQALGACHAKDRLETFMDERLAYYKDERDIPERAGTSRLSPYLKTGVLSPRQVFHSAAARREDAGSGAETYINELAWRDFYYMIHYFYPDSKQKEITDKYQSLDWNDSDERFQMWIEGRTGYPIVDAGMRQLNETGWMHNRLRMITASFLTKDFHIAWRKGEEYFQKKLIDYDQSSNIGGWQWAASVGTDAVPYFRVFNPTTQGKRFDPDGTFIRKYVPELKNVPAKYIHEPSKMPEGTQEESGCIIGRNYPEPAVDHSTQRKKAIAMFKGDD</sequence>
<dbReference type="InterPro" id="IPR002081">
    <property type="entry name" value="Cryptochrome/DNA_photolyase_1"/>
</dbReference>
<keyword evidence="12" id="KW-0456">Lyase</keyword>
<dbReference type="FunFam" id="1.10.579.10:FF:000003">
    <property type="entry name" value="Deoxyribodipyrimidine photo-lyase"/>
    <property type="match status" value="1"/>
</dbReference>
<comment type="similarity">
    <text evidence="10">Belongs to the DNA photolyase family.</text>
</comment>
<protein>
    <recommendedName>
        <fullName evidence="3">Deoxyribodipyrimidine photo-lyase</fullName>
        <ecNumber evidence="2">4.1.99.3</ecNumber>
    </recommendedName>
</protein>
<dbReference type="SUPFAM" id="SSF48173">
    <property type="entry name" value="Cryptochrome/photolyase FAD-binding domain"/>
    <property type="match status" value="1"/>
</dbReference>
<dbReference type="InterPro" id="IPR036155">
    <property type="entry name" value="Crypto/Photolyase_N_sf"/>
</dbReference>
<evidence type="ECO:0000256" key="9">
    <source>
        <dbReference type="PIRSR" id="PIRSR602081-2"/>
    </source>
</evidence>
<dbReference type="GO" id="GO:0003904">
    <property type="term" value="F:deoxyribodipyrimidine photo-lyase activity"/>
    <property type="evidence" value="ECO:0007669"/>
    <property type="project" value="UniProtKB-EC"/>
</dbReference>
<dbReference type="PROSITE" id="PS51645">
    <property type="entry name" value="PHR_CRY_ALPHA_BETA"/>
    <property type="match status" value="1"/>
</dbReference>
<feature type="site" description="Electron transfer via tryptophanyl radical" evidence="9">
    <location>
        <position position="393"/>
    </location>
</feature>
<dbReference type="Pfam" id="PF00875">
    <property type="entry name" value="DNA_photolyase"/>
    <property type="match status" value="1"/>
</dbReference>
<dbReference type="GO" id="GO:0071949">
    <property type="term" value="F:FAD binding"/>
    <property type="evidence" value="ECO:0007669"/>
    <property type="project" value="TreeGrafter"/>
</dbReference>
<evidence type="ECO:0000313" key="13">
    <source>
        <dbReference type="Proteomes" id="UP000248066"/>
    </source>
</evidence>
<proteinExistence type="inferred from homology"/>
<evidence type="ECO:0000256" key="5">
    <source>
        <dbReference type="ARBA" id="ARBA00022827"/>
    </source>
</evidence>
<evidence type="ECO:0000259" key="11">
    <source>
        <dbReference type="PROSITE" id="PS51645"/>
    </source>
</evidence>
<dbReference type="GO" id="GO:0003677">
    <property type="term" value="F:DNA binding"/>
    <property type="evidence" value="ECO:0007669"/>
    <property type="project" value="TreeGrafter"/>
</dbReference>
<evidence type="ECO:0000256" key="4">
    <source>
        <dbReference type="ARBA" id="ARBA00022630"/>
    </source>
</evidence>
<comment type="cofactor">
    <cofactor evidence="1">
        <name>(6R)-5,10-methylene-5,6,7,8-tetrahydrofolate</name>
        <dbReference type="ChEBI" id="CHEBI:15636"/>
    </cofactor>
</comment>
<comment type="cofactor">
    <cofactor evidence="8">
        <name>FAD</name>
        <dbReference type="ChEBI" id="CHEBI:57692"/>
    </cofactor>
    <text evidence="8">Binds 1 FAD per subunit.</text>
</comment>
<accession>A0A2W0H4W8</accession>
<dbReference type="PROSITE" id="PS00394">
    <property type="entry name" value="DNA_PHOTOLYASES_1_1"/>
    <property type="match status" value="1"/>
</dbReference>
<evidence type="ECO:0000256" key="10">
    <source>
        <dbReference type="RuleBase" id="RU004182"/>
    </source>
</evidence>
<dbReference type="GO" id="GO:0000719">
    <property type="term" value="P:photoreactive repair"/>
    <property type="evidence" value="ECO:0007669"/>
    <property type="project" value="UniProtKB-ARBA"/>
</dbReference>
<evidence type="ECO:0000256" key="2">
    <source>
        <dbReference type="ARBA" id="ARBA00013149"/>
    </source>
</evidence>
<feature type="site" description="Electron transfer via tryptophanyl radical" evidence="9">
    <location>
        <position position="317"/>
    </location>
</feature>
<dbReference type="OrthoDB" id="9772484at2"/>
<gene>
    <name evidence="12" type="ORF">CR205_14450</name>
</gene>
<feature type="binding site" evidence="8">
    <location>
        <begin position="383"/>
        <end position="385"/>
    </location>
    <ligand>
        <name>FAD</name>
        <dbReference type="ChEBI" id="CHEBI:57692"/>
    </ligand>
</feature>
<dbReference type="SUPFAM" id="SSF52425">
    <property type="entry name" value="Cryptochrome/photolyase, N-terminal domain"/>
    <property type="match status" value="1"/>
</dbReference>
<dbReference type="Gene3D" id="3.40.50.620">
    <property type="entry name" value="HUPs"/>
    <property type="match status" value="1"/>
</dbReference>
<comment type="catalytic activity">
    <reaction evidence="7">
        <text>cyclobutadipyrimidine (in DNA) = 2 pyrimidine residues (in DNA).</text>
        <dbReference type="EC" id="4.1.99.3"/>
    </reaction>
</comment>
<dbReference type="Pfam" id="PF03441">
    <property type="entry name" value="FAD_binding_7"/>
    <property type="match status" value="1"/>
</dbReference>
<evidence type="ECO:0000256" key="7">
    <source>
        <dbReference type="ARBA" id="ARBA00033999"/>
    </source>
</evidence>
<dbReference type="InterPro" id="IPR018394">
    <property type="entry name" value="DNA_photolyase_1_CS_C"/>
</dbReference>
<dbReference type="EC" id="4.1.99.3" evidence="2"/>
<comment type="caution">
    <text evidence="12">The sequence shown here is derived from an EMBL/GenBank/DDBJ whole genome shotgun (WGS) entry which is preliminary data.</text>
</comment>
<dbReference type="PRINTS" id="PR00147">
    <property type="entry name" value="DNAPHOTLYASE"/>
</dbReference>
<feature type="binding site" evidence="8">
    <location>
        <position position="283"/>
    </location>
    <ligand>
        <name>FAD</name>
        <dbReference type="ChEBI" id="CHEBI:57692"/>
    </ligand>
</feature>
<name>A0A2W0H4W8_9BACI</name>
<evidence type="ECO:0000256" key="8">
    <source>
        <dbReference type="PIRSR" id="PIRSR602081-1"/>
    </source>
</evidence>
<reference evidence="12 13" key="1">
    <citation type="submission" date="2017-10" db="EMBL/GenBank/DDBJ databases">
        <title>Bacillus sp. nov., a halophilic bacterium isolated from a Yangshapao Lake.</title>
        <authorList>
            <person name="Wang H."/>
        </authorList>
    </citation>
    <scope>NUCLEOTIDE SEQUENCE [LARGE SCALE GENOMIC DNA]</scope>
    <source>
        <strain evidence="12 13">YSP-3</strain>
    </source>
</reference>
<evidence type="ECO:0000256" key="6">
    <source>
        <dbReference type="ARBA" id="ARBA00022991"/>
    </source>
</evidence>
<dbReference type="PANTHER" id="PTHR11455">
    <property type="entry name" value="CRYPTOCHROME"/>
    <property type="match status" value="1"/>
</dbReference>